<dbReference type="InterPro" id="IPR055170">
    <property type="entry name" value="GFO_IDH_MocA-like_dom"/>
</dbReference>
<dbReference type="InterPro" id="IPR050984">
    <property type="entry name" value="Gfo/Idh/MocA_domain"/>
</dbReference>
<name>A0AAE3ZW43_9ACTN</name>
<protein>
    <submittedName>
        <fullName evidence="6">NDP-hexose-3-ketoreductase</fullName>
    </submittedName>
</protein>
<dbReference type="SUPFAM" id="SSF51735">
    <property type="entry name" value="NAD(P)-binding Rossmann-fold domains"/>
    <property type="match status" value="1"/>
</dbReference>
<dbReference type="InterPro" id="IPR000683">
    <property type="entry name" value="Gfo/Idh/MocA-like_OxRdtase_N"/>
</dbReference>
<evidence type="ECO:0000256" key="1">
    <source>
        <dbReference type="ARBA" id="ARBA00010928"/>
    </source>
</evidence>
<feature type="domain" description="Gfo/Idh/MocA-like oxidoreductase N-terminal" evidence="4">
    <location>
        <begin position="11"/>
        <end position="128"/>
    </location>
</feature>
<dbReference type="Pfam" id="PF01408">
    <property type="entry name" value="GFO_IDH_MocA"/>
    <property type="match status" value="1"/>
</dbReference>
<evidence type="ECO:0000256" key="3">
    <source>
        <dbReference type="SAM" id="MobiDB-lite"/>
    </source>
</evidence>
<reference evidence="6 7" key="1">
    <citation type="submission" date="2023-07" db="EMBL/GenBank/DDBJ databases">
        <title>Sequencing the genomes of 1000 actinobacteria strains.</title>
        <authorList>
            <person name="Klenk H.-P."/>
        </authorList>
    </citation>
    <scope>NUCLEOTIDE SEQUENCE [LARGE SCALE GENOMIC DNA]</scope>
    <source>
        <strain evidence="6 7">DSM 44711</strain>
    </source>
</reference>
<dbReference type="Pfam" id="PF22725">
    <property type="entry name" value="GFO_IDH_MocA_C3"/>
    <property type="match status" value="1"/>
</dbReference>
<dbReference type="SUPFAM" id="SSF55347">
    <property type="entry name" value="Glyceraldehyde-3-phosphate dehydrogenase-like, C-terminal domain"/>
    <property type="match status" value="1"/>
</dbReference>
<proteinExistence type="inferred from homology"/>
<organism evidence="6 7">
    <name type="scientific">Catenuloplanes niger</name>
    <dbReference type="NCBI Taxonomy" id="587534"/>
    <lineage>
        <taxon>Bacteria</taxon>
        <taxon>Bacillati</taxon>
        <taxon>Actinomycetota</taxon>
        <taxon>Actinomycetes</taxon>
        <taxon>Micromonosporales</taxon>
        <taxon>Micromonosporaceae</taxon>
        <taxon>Catenuloplanes</taxon>
    </lineage>
</organism>
<evidence type="ECO:0000256" key="2">
    <source>
        <dbReference type="ARBA" id="ARBA00023002"/>
    </source>
</evidence>
<dbReference type="GO" id="GO:0016491">
    <property type="term" value="F:oxidoreductase activity"/>
    <property type="evidence" value="ECO:0007669"/>
    <property type="project" value="UniProtKB-KW"/>
</dbReference>
<comment type="similarity">
    <text evidence="1">Belongs to the Gfo/Idh/MocA family.</text>
</comment>
<accession>A0AAE3ZW43</accession>
<evidence type="ECO:0000259" key="4">
    <source>
        <dbReference type="Pfam" id="PF01408"/>
    </source>
</evidence>
<feature type="region of interest" description="Disordered" evidence="3">
    <location>
        <begin position="324"/>
        <end position="348"/>
    </location>
</feature>
<evidence type="ECO:0000313" key="7">
    <source>
        <dbReference type="Proteomes" id="UP001183629"/>
    </source>
</evidence>
<sequence length="348" mass="37856">MPEPTPTVRPVRIGLLGCADIARRRTLPALLREPGAELVAVAARDRGKARLFADEFGGAAVPDYRSLLEFPGLDAVYIALPAGLHHEWTVRALRRGRHVLVEKPLTTRYRDTAEVLDLARATGLTLTENLTFLRHGLHATVARLVDAGEIGELRSVHGVFGFPPLPPGDVRYRPDLGGGALLDAGVYPLGVAGLFLGPELRVVAATRTEDPEHGVDVAGSALLATPDGRTAQVDFGFRHAYRCEYTLWGSTGSIVVDRAFTPPPSWRPTVRLTRHDEPGDLVLPEDDQFAATLREFVTAVRTGREVPGRTTQIRTLAGLVDQVRDRARPLRPGEPARLGGPEPTRRYG</sequence>
<dbReference type="PANTHER" id="PTHR22604:SF105">
    <property type="entry name" value="TRANS-1,2-DIHYDROBENZENE-1,2-DIOL DEHYDROGENASE"/>
    <property type="match status" value="1"/>
</dbReference>
<dbReference type="Proteomes" id="UP001183629">
    <property type="component" value="Unassembled WGS sequence"/>
</dbReference>
<dbReference type="Gene3D" id="3.40.50.720">
    <property type="entry name" value="NAD(P)-binding Rossmann-like Domain"/>
    <property type="match status" value="1"/>
</dbReference>
<dbReference type="GO" id="GO:0000166">
    <property type="term" value="F:nucleotide binding"/>
    <property type="evidence" value="ECO:0007669"/>
    <property type="project" value="InterPro"/>
</dbReference>
<feature type="domain" description="GFO/IDH/MocA-like oxidoreductase" evidence="5">
    <location>
        <begin position="139"/>
        <end position="255"/>
    </location>
</feature>
<comment type="caution">
    <text evidence="6">The sequence shown here is derived from an EMBL/GenBank/DDBJ whole genome shotgun (WGS) entry which is preliminary data.</text>
</comment>
<dbReference type="AlphaFoldDB" id="A0AAE3ZW43"/>
<dbReference type="InterPro" id="IPR036291">
    <property type="entry name" value="NAD(P)-bd_dom_sf"/>
</dbReference>
<gene>
    <name evidence="6" type="ORF">J2S44_005458</name>
</gene>
<dbReference type="EMBL" id="JAVDYC010000001">
    <property type="protein sequence ID" value="MDR7325208.1"/>
    <property type="molecule type" value="Genomic_DNA"/>
</dbReference>
<keyword evidence="7" id="KW-1185">Reference proteome</keyword>
<evidence type="ECO:0000259" key="5">
    <source>
        <dbReference type="Pfam" id="PF22725"/>
    </source>
</evidence>
<evidence type="ECO:0000313" key="6">
    <source>
        <dbReference type="EMBL" id="MDR7325208.1"/>
    </source>
</evidence>
<dbReference type="RefSeq" id="WP_310419729.1">
    <property type="nucleotide sequence ID" value="NZ_JAVDYC010000001.1"/>
</dbReference>
<dbReference type="Gene3D" id="3.30.360.10">
    <property type="entry name" value="Dihydrodipicolinate Reductase, domain 2"/>
    <property type="match status" value="1"/>
</dbReference>
<keyword evidence="2" id="KW-0560">Oxidoreductase</keyword>
<dbReference type="PANTHER" id="PTHR22604">
    <property type="entry name" value="OXIDOREDUCTASES"/>
    <property type="match status" value="1"/>
</dbReference>